<keyword evidence="1" id="KW-1133">Transmembrane helix</keyword>
<reference evidence="4" key="1">
    <citation type="submission" date="2025-08" db="UniProtKB">
        <authorList>
            <consortium name="RefSeq"/>
        </authorList>
    </citation>
    <scope>IDENTIFICATION</scope>
    <source>
        <tissue evidence="4">Gonads</tissue>
    </source>
</reference>
<name>A0A1S3JKK9_LINAN</name>
<evidence type="ECO:0000313" key="3">
    <source>
        <dbReference type="Proteomes" id="UP000085678"/>
    </source>
</evidence>
<accession>A0A1S3JKK9</accession>
<dbReference type="SUPFAM" id="SSF48726">
    <property type="entry name" value="Immunoglobulin"/>
    <property type="match status" value="1"/>
</dbReference>
<keyword evidence="1" id="KW-0472">Membrane</keyword>
<evidence type="ECO:0000259" key="2">
    <source>
        <dbReference type="PROSITE" id="PS50835"/>
    </source>
</evidence>
<dbReference type="Gene3D" id="2.60.40.10">
    <property type="entry name" value="Immunoglobulins"/>
    <property type="match status" value="1"/>
</dbReference>
<dbReference type="InterPro" id="IPR007110">
    <property type="entry name" value="Ig-like_dom"/>
</dbReference>
<dbReference type="RefSeq" id="XP_013410661.1">
    <property type="nucleotide sequence ID" value="XM_013555207.2"/>
</dbReference>
<protein>
    <submittedName>
        <fullName evidence="4">Uncharacterized protein LOC106173885</fullName>
    </submittedName>
</protein>
<dbReference type="KEGG" id="lak:106173885"/>
<feature type="transmembrane region" description="Helical" evidence="1">
    <location>
        <begin position="141"/>
        <end position="166"/>
    </location>
</feature>
<gene>
    <name evidence="4" type="primary">LOC106173885</name>
</gene>
<sequence>MHSKETCIVLSLVMKVQFFLVQLVTWQSVSVAGEAYIYYVNGTSTQYYSQGFVRECLAVGFNAVHWGYTSCVRWWTNNGTFLNVSSRLDGGRVYTDANNSLYFKELQLNDAGQWLCLLSDMTSSVNVTLSLTVHDIPQENFVLRGIIGGLTTLVYLVIVLICYLFYTYPCPYIGRAYLNQATHPEDCYSSKVDWEQMTSGSWEETSLASERTRIWANQSFETKYGAAMYDNALKQQTP</sequence>
<dbReference type="InterPro" id="IPR036179">
    <property type="entry name" value="Ig-like_dom_sf"/>
</dbReference>
<evidence type="ECO:0000256" key="1">
    <source>
        <dbReference type="SAM" id="Phobius"/>
    </source>
</evidence>
<keyword evidence="3" id="KW-1185">Reference proteome</keyword>
<dbReference type="InParanoid" id="A0A1S3JKK9"/>
<dbReference type="InterPro" id="IPR013783">
    <property type="entry name" value="Ig-like_fold"/>
</dbReference>
<dbReference type="PROSITE" id="PS50835">
    <property type="entry name" value="IG_LIKE"/>
    <property type="match status" value="1"/>
</dbReference>
<keyword evidence="1" id="KW-0812">Transmembrane</keyword>
<proteinExistence type="predicted"/>
<feature type="domain" description="Ig-like" evidence="2">
    <location>
        <begin position="56"/>
        <end position="132"/>
    </location>
</feature>
<organism evidence="3 4">
    <name type="scientific">Lingula anatina</name>
    <name type="common">Brachiopod</name>
    <name type="synonym">Lingula unguis</name>
    <dbReference type="NCBI Taxonomy" id="7574"/>
    <lineage>
        <taxon>Eukaryota</taxon>
        <taxon>Metazoa</taxon>
        <taxon>Spiralia</taxon>
        <taxon>Lophotrochozoa</taxon>
        <taxon>Brachiopoda</taxon>
        <taxon>Linguliformea</taxon>
        <taxon>Lingulata</taxon>
        <taxon>Lingulida</taxon>
        <taxon>Linguloidea</taxon>
        <taxon>Lingulidae</taxon>
        <taxon>Lingula</taxon>
    </lineage>
</organism>
<evidence type="ECO:0000313" key="4">
    <source>
        <dbReference type="RefSeq" id="XP_013410661.1"/>
    </source>
</evidence>
<dbReference type="Proteomes" id="UP000085678">
    <property type="component" value="Unplaced"/>
</dbReference>
<dbReference type="AlphaFoldDB" id="A0A1S3JKK9"/>
<dbReference type="GeneID" id="106173885"/>